<keyword evidence="5" id="KW-0677">Repeat</keyword>
<proteinExistence type="predicted"/>
<evidence type="ECO:0000256" key="9">
    <source>
        <dbReference type="SAM" id="MobiDB-lite"/>
    </source>
</evidence>
<evidence type="ECO:0000256" key="2">
    <source>
        <dbReference type="ARBA" id="ARBA00022475"/>
    </source>
</evidence>
<comment type="caution">
    <text evidence="11">The sequence shown here is derived from an EMBL/GenBank/DDBJ whole genome shotgun (WGS) entry which is preliminary data.</text>
</comment>
<evidence type="ECO:0000256" key="5">
    <source>
        <dbReference type="ARBA" id="ARBA00022737"/>
    </source>
</evidence>
<dbReference type="InterPro" id="IPR036364">
    <property type="entry name" value="SEA_dom_sf"/>
</dbReference>
<keyword evidence="2" id="KW-1003">Cell membrane</keyword>
<dbReference type="EMBL" id="CALNXK010000112">
    <property type="protein sequence ID" value="CAH3158907.1"/>
    <property type="molecule type" value="Genomic_DNA"/>
</dbReference>
<keyword evidence="7" id="KW-1015">Disulfide bond</keyword>
<sequence>MIIKRDYNSSLGDREGVKFPDFAREVQEKVNNALKSLKGFHSLLVKKIIQANSVINQVKIFVQRESNIKGKMVAMFSKNLTGVLTETFGTTQTSSHVTALTTLSPPSITKVDSVNSLTISTQTNPTKSQSVGVSLSSISEVGSQTSGTLATSQSSPISAFLRFVASHTTQTLSQASTFKSVSLSSYIDADSVSPLTFLTQTTATQSQSIGVSLSQSIGVSLSSISAVGSPTSSTLTTSQSSPVSPLLSPAASHTTQTISQASTFTSVSPSYVADVDPVSSFAFSTPTSATQSQSYAVSLSSILELRSPTSGALTTSQLSPVSPSLRSAAADTMQTSWQATTIGPYETPTTKFTEKGAVYRVTVTIANEVYTEELADNTSVQFKKLSKELTAILTDIFKTKVPGFRRVEIISFRKGSVICVFQVIAEKSKASVYKIEEVLTEATKNGKAGRYTFKDVNVEQETAEATKQLSTGIASIRSETSSKAKTSQILISSKKASRSFRMDMYVTSSSLFSTTVPVSKSLQPKTASTTSATSFKTQAEPSPSQSSGVTPTTTISPTTPKPDVSLKRFNVTMTITNRDYNSSLGDKESQEFQNLAAEVRDNVKNALNDSKGFISSEVEKFLEANSVNCKLKILVREDSDITKGMIKVSVENSSKSLKLTDVTVVDTGMTTTMAVTDKKHLPNPLRKR</sequence>
<feature type="compositionally biased region" description="Low complexity" evidence="9">
    <location>
        <begin position="232"/>
        <end position="249"/>
    </location>
</feature>
<feature type="region of interest" description="Disordered" evidence="9">
    <location>
        <begin position="522"/>
        <end position="563"/>
    </location>
</feature>
<keyword evidence="8" id="KW-0325">Glycoprotein</keyword>
<dbReference type="PANTHER" id="PTHR24037">
    <property type="entry name" value="HEART DEVELOPMENT PROTEIN WITH EGF-LIKE DOMAINS 1"/>
    <property type="match status" value="1"/>
</dbReference>
<feature type="compositionally biased region" description="Polar residues" evidence="9">
    <location>
        <begin position="535"/>
        <end position="549"/>
    </location>
</feature>
<feature type="domain" description="SEA" evidence="10">
    <location>
        <begin position="565"/>
        <end position="671"/>
    </location>
</feature>
<keyword evidence="3" id="KW-0245">EGF-like domain</keyword>
<dbReference type="Proteomes" id="UP001159405">
    <property type="component" value="Unassembled WGS sequence"/>
</dbReference>
<feature type="compositionally biased region" description="Low complexity" evidence="9">
    <location>
        <begin position="550"/>
        <end position="562"/>
    </location>
</feature>
<name>A0ABN8Q7M3_9CNID</name>
<organism evidence="11 12">
    <name type="scientific">Porites lobata</name>
    <dbReference type="NCBI Taxonomy" id="104759"/>
    <lineage>
        <taxon>Eukaryota</taxon>
        <taxon>Metazoa</taxon>
        <taxon>Cnidaria</taxon>
        <taxon>Anthozoa</taxon>
        <taxon>Hexacorallia</taxon>
        <taxon>Scleractinia</taxon>
        <taxon>Fungiina</taxon>
        <taxon>Poritidae</taxon>
        <taxon>Porites</taxon>
    </lineage>
</organism>
<reference evidence="11 12" key="1">
    <citation type="submission" date="2022-05" db="EMBL/GenBank/DDBJ databases">
        <authorList>
            <consortium name="Genoscope - CEA"/>
            <person name="William W."/>
        </authorList>
    </citation>
    <scope>NUCLEOTIDE SEQUENCE [LARGE SCALE GENOMIC DNA]</scope>
</reference>
<gene>
    <name evidence="11" type="ORF">PLOB_00003399</name>
</gene>
<evidence type="ECO:0000256" key="3">
    <source>
        <dbReference type="ARBA" id="ARBA00022536"/>
    </source>
</evidence>
<dbReference type="PROSITE" id="PS50024">
    <property type="entry name" value="SEA"/>
    <property type="match status" value="2"/>
</dbReference>
<feature type="domain" description="SEA" evidence="10">
    <location>
        <begin position="355"/>
        <end position="465"/>
    </location>
</feature>
<evidence type="ECO:0000259" key="10">
    <source>
        <dbReference type="PROSITE" id="PS50024"/>
    </source>
</evidence>
<dbReference type="SMART" id="SM00200">
    <property type="entry name" value="SEA"/>
    <property type="match status" value="2"/>
</dbReference>
<dbReference type="Pfam" id="PF01390">
    <property type="entry name" value="SEA"/>
    <property type="match status" value="2"/>
</dbReference>
<feature type="region of interest" description="Disordered" evidence="9">
    <location>
        <begin position="232"/>
        <end position="251"/>
    </location>
</feature>
<evidence type="ECO:0000256" key="4">
    <source>
        <dbReference type="ARBA" id="ARBA00022729"/>
    </source>
</evidence>
<keyword evidence="6" id="KW-0472">Membrane</keyword>
<keyword evidence="4" id="KW-0732">Signal</keyword>
<protein>
    <recommendedName>
        <fullName evidence="10">SEA domain-containing protein</fullName>
    </recommendedName>
</protein>
<evidence type="ECO:0000256" key="7">
    <source>
        <dbReference type="ARBA" id="ARBA00023157"/>
    </source>
</evidence>
<keyword evidence="12" id="KW-1185">Reference proteome</keyword>
<evidence type="ECO:0000313" key="11">
    <source>
        <dbReference type="EMBL" id="CAH3158907.1"/>
    </source>
</evidence>
<comment type="subcellular location">
    <subcellularLocation>
        <location evidence="1">Cell membrane</location>
    </subcellularLocation>
</comment>
<evidence type="ECO:0000313" key="12">
    <source>
        <dbReference type="Proteomes" id="UP001159405"/>
    </source>
</evidence>
<evidence type="ECO:0000256" key="1">
    <source>
        <dbReference type="ARBA" id="ARBA00004236"/>
    </source>
</evidence>
<accession>A0ABN8Q7M3</accession>
<evidence type="ECO:0000256" key="8">
    <source>
        <dbReference type="ARBA" id="ARBA00023180"/>
    </source>
</evidence>
<evidence type="ECO:0000256" key="6">
    <source>
        <dbReference type="ARBA" id="ARBA00023136"/>
    </source>
</evidence>
<dbReference type="InterPro" id="IPR000082">
    <property type="entry name" value="SEA_dom"/>
</dbReference>
<dbReference type="PANTHER" id="PTHR24037:SF11">
    <property type="entry name" value="MUCIN-2-LIKE"/>
    <property type="match status" value="1"/>
</dbReference>
<dbReference type="SUPFAM" id="SSF82671">
    <property type="entry name" value="SEA domain"/>
    <property type="match status" value="2"/>
</dbReference>
<dbReference type="Gene3D" id="3.30.70.960">
    <property type="entry name" value="SEA domain"/>
    <property type="match status" value="2"/>
</dbReference>